<feature type="transmembrane region" description="Helical" evidence="6">
    <location>
        <begin position="416"/>
        <end position="435"/>
    </location>
</feature>
<dbReference type="EMBL" id="KN847317">
    <property type="protein sequence ID" value="KIW59835.1"/>
    <property type="molecule type" value="Genomic_DNA"/>
</dbReference>
<dbReference type="Proteomes" id="UP000054342">
    <property type="component" value="Unassembled WGS sequence"/>
</dbReference>
<keyword evidence="4 6" id="KW-0472">Membrane</keyword>
<evidence type="ECO:0000256" key="6">
    <source>
        <dbReference type="SAM" id="Phobius"/>
    </source>
</evidence>
<feature type="transmembrane region" description="Helical" evidence="6">
    <location>
        <begin position="112"/>
        <end position="137"/>
    </location>
</feature>
<dbReference type="Pfam" id="PF05978">
    <property type="entry name" value="UNC-93"/>
    <property type="match status" value="1"/>
</dbReference>
<dbReference type="SUPFAM" id="SSF103473">
    <property type="entry name" value="MFS general substrate transporter"/>
    <property type="match status" value="1"/>
</dbReference>
<accession>A0A0D2EYS8</accession>
<evidence type="ECO:0000313" key="7">
    <source>
        <dbReference type="EMBL" id="KIW59835.1"/>
    </source>
</evidence>
<keyword evidence="2 6" id="KW-0812">Transmembrane</keyword>
<evidence type="ECO:0000256" key="4">
    <source>
        <dbReference type="ARBA" id="ARBA00023136"/>
    </source>
</evidence>
<feature type="transmembrane region" description="Helical" evidence="6">
    <location>
        <begin position="17"/>
        <end position="39"/>
    </location>
</feature>
<dbReference type="InterPro" id="IPR010291">
    <property type="entry name" value="Ion_channel_UNC-93"/>
</dbReference>
<evidence type="ECO:0000256" key="5">
    <source>
        <dbReference type="SAM" id="MobiDB-lite"/>
    </source>
</evidence>
<name>A0A0D2EYS8_9EURO</name>
<keyword evidence="8" id="KW-1185">Reference proteome</keyword>
<gene>
    <name evidence="7" type="ORF">PV05_00101</name>
</gene>
<dbReference type="PANTHER" id="PTHR23294:SF59">
    <property type="entry name" value="UNC93-LIKE PROTEIN C922.05C"/>
    <property type="match status" value="1"/>
</dbReference>
<organism evidence="7 8">
    <name type="scientific">Exophiala xenobiotica</name>
    <dbReference type="NCBI Taxonomy" id="348802"/>
    <lineage>
        <taxon>Eukaryota</taxon>
        <taxon>Fungi</taxon>
        <taxon>Dikarya</taxon>
        <taxon>Ascomycota</taxon>
        <taxon>Pezizomycotina</taxon>
        <taxon>Eurotiomycetes</taxon>
        <taxon>Chaetothyriomycetidae</taxon>
        <taxon>Chaetothyriales</taxon>
        <taxon>Herpotrichiellaceae</taxon>
        <taxon>Exophiala</taxon>
    </lineage>
</organism>
<sequence>MVAEVSKQASRAFPESLLTIVPPSSFIMGTIIGLTAGLYQALNLLGAGGGQPDSAQTVQVVNATLCAVYTISSAFGGTVLNSIGPAITAILGIIGYMLYIASLWYFDQTGHSWFPIFSGVAIGISAGLIFVTMGSIAMSYSEEEERGSFIAISINLQAVGCVIGDLIALLINRNAISATGVPVAVYIVLIAMMGVGCLLALTLRPPSKVIRDDGTQVATLHTRGFVEEFKANLEIFKEWKLLLMIPAFLPSECFLVYGGSVNAYRNDLRTRCLLSFCAVVLQIPAGYGLQKILDHKTWTRRKRALIGLAVVGIPLLAAWIWEIVRTRNYNRHEIPAHALDWTDDGFAPIFVLFMLNWVSSILMQYVILYYLSCLTNLPTKAANYAGVYRSFLAAGEAIIFGLDSIAIPYIKEAGVLFAFYTTGIIVFIYLAAFHITDTQYFTGEEGVVIPNHVLQEHEHELGDVSMKRSEPDAEQNVVMRPEKHD</sequence>
<feature type="transmembrane region" description="Helical" evidence="6">
    <location>
        <begin position="304"/>
        <end position="321"/>
    </location>
</feature>
<keyword evidence="3 6" id="KW-1133">Transmembrane helix</keyword>
<protein>
    <recommendedName>
        <fullName evidence="9">Major facilitator superfamily (MFS) profile domain-containing protein</fullName>
    </recommendedName>
</protein>
<evidence type="ECO:0000313" key="8">
    <source>
        <dbReference type="Proteomes" id="UP000054342"/>
    </source>
</evidence>
<dbReference type="GeneID" id="25322009"/>
<dbReference type="RefSeq" id="XP_013320419.1">
    <property type="nucleotide sequence ID" value="XM_013464965.1"/>
</dbReference>
<dbReference type="AlphaFoldDB" id="A0A0D2EYS8"/>
<dbReference type="GO" id="GO:0016020">
    <property type="term" value="C:membrane"/>
    <property type="evidence" value="ECO:0007669"/>
    <property type="project" value="UniProtKB-SubCell"/>
</dbReference>
<feature type="region of interest" description="Disordered" evidence="5">
    <location>
        <begin position="464"/>
        <end position="485"/>
    </location>
</feature>
<dbReference type="HOGENOM" id="CLU_030884_0_0_1"/>
<feature type="transmembrane region" description="Helical" evidence="6">
    <location>
        <begin position="391"/>
        <end position="410"/>
    </location>
</feature>
<comment type="subcellular location">
    <subcellularLocation>
        <location evidence="1">Membrane</location>
        <topology evidence="1">Multi-pass membrane protein</topology>
    </subcellularLocation>
</comment>
<dbReference type="InterPro" id="IPR036259">
    <property type="entry name" value="MFS_trans_sf"/>
</dbReference>
<feature type="transmembrane region" description="Helical" evidence="6">
    <location>
        <begin position="149"/>
        <end position="171"/>
    </location>
</feature>
<dbReference type="PANTHER" id="PTHR23294">
    <property type="entry name" value="ET TRANSLATION PRODUCT-RELATED"/>
    <property type="match status" value="1"/>
</dbReference>
<dbReference type="OrthoDB" id="196103at2759"/>
<feature type="transmembrane region" description="Helical" evidence="6">
    <location>
        <begin position="241"/>
        <end position="261"/>
    </location>
</feature>
<feature type="transmembrane region" description="Helical" evidence="6">
    <location>
        <begin position="183"/>
        <end position="203"/>
    </location>
</feature>
<feature type="transmembrane region" description="Helical" evidence="6">
    <location>
        <begin position="349"/>
        <end position="371"/>
    </location>
</feature>
<evidence type="ECO:0000256" key="2">
    <source>
        <dbReference type="ARBA" id="ARBA00022692"/>
    </source>
</evidence>
<dbReference type="InterPro" id="IPR051617">
    <property type="entry name" value="UNC-93-like_regulator"/>
</dbReference>
<evidence type="ECO:0000256" key="3">
    <source>
        <dbReference type="ARBA" id="ARBA00022989"/>
    </source>
</evidence>
<evidence type="ECO:0008006" key="9">
    <source>
        <dbReference type="Google" id="ProtNLM"/>
    </source>
</evidence>
<dbReference type="Gene3D" id="1.20.1250.20">
    <property type="entry name" value="MFS general substrate transporter like domains"/>
    <property type="match status" value="1"/>
</dbReference>
<proteinExistence type="predicted"/>
<reference evidence="7 8" key="1">
    <citation type="submission" date="2015-01" db="EMBL/GenBank/DDBJ databases">
        <title>The Genome Sequence of Exophiala xenobiotica CBS118157.</title>
        <authorList>
            <consortium name="The Broad Institute Genomics Platform"/>
            <person name="Cuomo C."/>
            <person name="de Hoog S."/>
            <person name="Gorbushina A."/>
            <person name="Stielow B."/>
            <person name="Teixiera M."/>
            <person name="Abouelleil A."/>
            <person name="Chapman S.B."/>
            <person name="Priest M."/>
            <person name="Young S.K."/>
            <person name="Wortman J."/>
            <person name="Nusbaum C."/>
            <person name="Birren B."/>
        </authorList>
    </citation>
    <scope>NUCLEOTIDE SEQUENCE [LARGE SCALE GENOMIC DNA]</scope>
    <source>
        <strain evidence="7 8">CBS 118157</strain>
    </source>
</reference>
<evidence type="ECO:0000256" key="1">
    <source>
        <dbReference type="ARBA" id="ARBA00004141"/>
    </source>
</evidence>
<feature type="transmembrane region" description="Helical" evidence="6">
    <location>
        <begin position="87"/>
        <end position="106"/>
    </location>
</feature>